<feature type="transmembrane region" description="Helical" evidence="1">
    <location>
        <begin position="228"/>
        <end position="250"/>
    </location>
</feature>
<feature type="transmembrane region" description="Helical" evidence="1">
    <location>
        <begin position="21"/>
        <end position="39"/>
    </location>
</feature>
<reference evidence="2 3" key="1">
    <citation type="submission" date="2012-01" db="EMBL/GenBank/DDBJ databases">
        <title>The Genome Sequence of Helcococcus kunzii ATCC 51366.</title>
        <authorList>
            <consortium name="The Broad Institute Genome Sequencing Platform"/>
            <person name="Earl A."/>
            <person name="Ward D."/>
            <person name="Feldgarden M."/>
            <person name="Gevers D."/>
            <person name="Huys G."/>
            <person name="Young S.K."/>
            <person name="Zeng Q."/>
            <person name="Gargeya S."/>
            <person name="Fitzgerald M."/>
            <person name="Haas B."/>
            <person name="Abouelleil A."/>
            <person name="Alvarado L."/>
            <person name="Arachchi H.M."/>
            <person name="Berlin A."/>
            <person name="Chapman S.B."/>
            <person name="Gearin G."/>
            <person name="Goldberg J."/>
            <person name="Griggs A."/>
            <person name="Gujja S."/>
            <person name="Hansen M."/>
            <person name="Heiman D."/>
            <person name="Howarth C."/>
            <person name="Larimer J."/>
            <person name="Lui A."/>
            <person name="MacDonald P.J.P."/>
            <person name="McCowen C."/>
            <person name="Montmayeur A."/>
            <person name="Murphy C."/>
            <person name="Neiman D."/>
            <person name="Pearson M."/>
            <person name="Priest M."/>
            <person name="Roberts A."/>
            <person name="Saif S."/>
            <person name="Shea T."/>
            <person name="Sisk P."/>
            <person name="Stolte C."/>
            <person name="Sykes S."/>
            <person name="Wortman J."/>
            <person name="Nusbaum C."/>
            <person name="Birren B."/>
        </authorList>
    </citation>
    <scope>NUCLEOTIDE SEQUENCE [LARGE SCALE GENOMIC DNA]</scope>
    <source>
        <strain evidence="2 3">ATCC 51366</strain>
    </source>
</reference>
<evidence type="ECO:0000313" key="3">
    <source>
        <dbReference type="Proteomes" id="UP000004191"/>
    </source>
</evidence>
<proteinExistence type="predicted"/>
<accession>H3NL78</accession>
<feature type="transmembrane region" description="Helical" evidence="1">
    <location>
        <begin position="153"/>
        <end position="173"/>
    </location>
</feature>
<name>H3NL78_9FIRM</name>
<protein>
    <recommendedName>
        <fullName evidence="4">ABC transporter permease</fullName>
    </recommendedName>
</protein>
<dbReference type="RefSeq" id="WP_005397013.1">
    <property type="nucleotide sequence ID" value="NZ_JH601088.1"/>
</dbReference>
<keyword evidence="1" id="KW-0472">Membrane</keyword>
<dbReference type="EMBL" id="AGEI01000003">
    <property type="protein sequence ID" value="EHR36059.1"/>
    <property type="molecule type" value="Genomic_DNA"/>
</dbReference>
<dbReference type="PANTHER" id="PTHR37305">
    <property type="entry name" value="INTEGRAL MEMBRANE PROTEIN-RELATED"/>
    <property type="match status" value="1"/>
</dbReference>
<dbReference type="GeneID" id="96998177"/>
<dbReference type="Proteomes" id="UP000004191">
    <property type="component" value="Unassembled WGS sequence"/>
</dbReference>
<evidence type="ECO:0000313" key="2">
    <source>
        <dbReference type="EMBL" id="EHR36059.1"/>
    </source>
</evidence>
<keyword evidence="1" id="KW-1133">Transmembrane helix</keyword>
<keyword evidence="1" id="KW-0812">Transmembrane</keyword>
<feature type="transmembrane region" description="Helical" evidence="1">
    <location>
        <begin position="180"/>
        <end position="200"/>
    </location>
</feature>
<dbReference type="OrthoDB" id="4187110at2"/>
<dbReference type="HOGENOM" id="CLU_091969_1_0_9"/>
<evidence type="ECO:0000256" key="1">
    <source>
        <dbReference type="SAM" id="Phobius"/>
    </source>
</evidence>
<feature type="transmembrane region" description="Helical" evidence="1">
    <location>
        <begin position="113"/>
        <end position="141"/>
    </location>
</feature>
<keyword evidence="3" id="KW-1185">Reference proteome</keyword>
<dbReference type="STRING" id="883114.HMPREF9709_00155"/>
<sequence length="256" mass="29043">MRAYLSLIKKEIIESLRTHKILVSFILFAFIGLISPLTAKLTPLIIESISTEGMEIKVTNPVEIDSWIQFFKNINQIGMVGLALLFSAQIVNEFQNGTLINLLAKGLDRKAVILSKISVSIIIWILSYVLCFFISFIYTGYFFTNSYSFKRLVYAWMMPLIFGFFILSIEILANVITSNIISSLVILVTSIGVQFILNFIEGVKKYLPISLLIKPDKLIKGVETSKNYLIPMTFTIMISIILIVLSVIIFNRKEFS</sequence>
<organism evidence="2 3">
    <name type="scientific">Helcococcus kunzii ATCC 51366</name>
    <dbReference type="NCBI Taxonomy" id="883114"/>
    <lineage>
        <taxon>Bacteria</taxon>
        <taxon>Bacillati</taxon>
        <taxon>Bacillota</taxon>
        <taxon>Tissierellia</taxon>
        <taxon>Tissierellales</taxon>
        <taxon>Peptoniphilaceae</taxon>
        <taxon>Helcococcus</taxon>
    </lineage>
</organism>
<evidence type="ECO:0008006" key="4">
    <source>
        <dbReference type="Google" id="ProtNLM"/>
    </source>
</evidence>
<dbReference type="AlphaFoldDB" id="H3NL78"/>
<feature type="transmembrane region" description="Helical" evidence="1">
    <location>
        <begin position="74"/>
        <end position="92"/>
    </location>
</feature>
<gene>
    <name evidence="2" type="ORF">HMPREF9709_00155</name>
</gene>
<dbReference type="PANTHER" id="PTHR37305:SF1">
    <property type="entry name" value="MEMBRANE PROTEIN"/>
    <property type="match status" value="1"/>
</dbReference>
<comment type="caution">
    <text evidence="2">The sequence shown here is derived from an EMBL/GenBank/DDBJ whole genome shotgun (WGS) entry which is preliminary data.</text>
</comment>
<dbReference type="eggNOG" id="COG1277">
    <property type="taxonomic scope" value="Bacteria"/>
</dbReference>